<dbReference type="GO" id="GO:0046983">
    <property type="term" value="F:protein dimerization activity"/>
    <property type="evidence" value="ECO:0007669"/>
    <property type="project" value="InterPro"/>
</dbReference>
<dbReference type="InterPro" id="IPR050536">
    <property type="entry name" value="DtxR_MntR_Metal-Reg"/>
</dbReference>
<name>A0A250AW50_9GAMM</name>
<evidence type="ECO:0000256" key="7">
    <source>
        <dbReference type="ARBA" id="ARBA00023015"/>
    </source>
</evidence>
<dbReference type="EMBL" id="CP014136">
    <property type="protein sequence ID" value="ATA18046.1"/>
    <property type="molecule type" value="Genomic_DNA"/>
</dbReference>
<evidence type="ECO:0000256" key="2">
    <source>
        <dbReference type="ARBA" id="ARBA00007871"/>
    </source>
</evidence>
<protein>
    <recommendedName>
        <fullName evidence="4">Transcriptional regulator MntR</fullName>
    </recommendedName>
    <alternativeName>
        <fullName evidence="13">Manganese transport regulator</fullName>
    </alternativeName>
</protein>
<dbReference type="InterPro" id="IPR036388">
    <property type="entry name" value="WH-like_DNA-bd_sf"/>
</dbReference>
<proteinExistence type="inferred from homology"/>
<evidence type="ECO:0000256" key="3">
    <source>
        <dbReference type="ARBA" id="ARBA00011738"/>
    </source>
</evidence>
<dbReference type="GO" id="GO:0046914">
    <property type="term" value="F:transition metal ion binding"/>
    <property type="evidence" value="ECO:0007669"/>
    <property type="project" value="InterPro"/>
</dbReference>
<dbReference type="GO" id="GO:0003677">
    <property type="term" value="F:DNA binding"/>
    <property type="evidence" value="ECO:0007669"/>
    <property type="project" value="UniProtKB-KW"/>
</dbReference>
<evidence type="ECO:0000256" key="10">
    <source>
        <dbReference type="ARBA" id="ARBA00023163"/>
    </source>
</evidence>
<dbReference type="GO" id="GO:0005737">
    <property type="term" value="C:cytoplasm"/>
    <property type="evidence" value="ECO:0007669"/>
    <property type="project" value="UniProtKB-SubCell"/>
</dbReference>
<dbReference type="InterPro" id="IPR022687">
    <property type="entry name" value="HTH_DTXR"/>
</dbReference>
<dbReference type="OrthoDB" id="9791355at2"/>
<keyword evidence="16" id="KW-1185">Reference proteome</keyword>
<reference evidence="15 16" key="1">
    <citation type="submission" date="2016-01" db="EMBL/GenBank/DDBJ databases">
        <authorList>
            <person name="Oliw E.H."/>
        </authorList>
    </citation>
    <scope>NUCLEOTIDE SEQUENCE [LARGE SCALE GENOMIC DNA]</scope>
    <source>
        <strain evidence="15 16">FRB97</strain>
    </source>
</reference>
<keyword evidence="6" id="KW-0678">Repressor</keyword>
<dbReference type="Gene3D" id="1.10.60.10">
    <property type="entry name" value="Iron dependent repressor, metal binding and dimerisation domain"/>
    <property type="match status" value="1"/>
</dbReference>
<accession>A0A250AW50</accession>
<gene>
    <name evidence="15" type="ORF">AWC35_01015</name>
</gene>
<evidence type="ECO:0000256" key="9">
    <source>
        <dbReference type="ARBA" id="ARBA00023159"/>
    </source>
</evidence>
<sequence>MVASIPDETESPIDAAEMPDEAAQALRFTRAREAQANVLIEDYVELIDDLLSTQREARTTDIAKRFGVSHPTAIKNIARLKNAGLVESRPYRGIFLTTEGTLLAQKVRHRHRVVIELLMKLGVPGATAELDSEGIEHHISDETLAVFERFLQHDGPG</sequence>
<organism evidence="15 16">
    <name type="scientific">Gibbsiella quercinecans</name>
    <dbReference type="NCBI Taxonomy" id="929813"/>
    <lineage>
        <taxon>Bacteria</taxon>
        <taxon>Pseudomonadati</taxon>
        <taxon>Pseudomonadota</taxon>
        <taxon>Gammaproteobacteria</taxon>
        <taxon>Enterobacterales</taxon>
        <taxon>Yersiniaceae</taxon>
        <taxon>Gibbsiella</taxon>
    </lineage>
</organism>
<evidence type="ECO:0000256" key="11">
    <source>
        <dbReference type="ARBA" id="ARBA00023211"/>
    </source>
</evidence>
<keyword evidence="8" id="KW-0238">DNA-binding</keyword>
<dbReference type="SMART" id="SM00529">
    <property type="entry name" value="HTH_DTXR"/>
    <property type="match status" value="1"/>
</dbReference>
<comment type="function">
    <text evidence="12">In the presence of manganese, represses expression of mntH and mntS. Up-regulates expression of mntP.</text>
</comment>
<comment type="subunit">
    <text evidence="3">Homodimer.</text>
</comment>
<keyword evidence="9" id="KW-0010">Activator</keyword>
<dbReference type="RefSeq" id="WP_095844642.1">
    <property type="nucleotide sequence ID" value="NZ_CAMKXY010000220.1"/>
</dbReference>
<evidence type="ECO:0000256" key="4">
    <source>
        <dbReference type="ARBA" id="ARBA00022386"/>
    </source>
</evidence>
<evidence type="ECO:0000256" key="8">
    <source>
        <dbReference type="ARBA" id="ARBA00023125"/>
    </source>
</evidence>
<keyword evidence="5" id="KW-0963">Cytoplasm</keyword>
<evidence type="ECO:0000256" key="1">
    <source>
        <dbReference type="ARBA" id="ARBA00004496"/>
    </source>
</evidence>
<evidence type="ECO:0000256" key="6">
    <source>
        <dbReference type="ARBA" id="ARBA00022491"/>
    </source>
</evidence>
<dbReference type="SUPFAM" id="SSF47979">
    <property type="entry name" value="Iron-dependent repressor protein, dimerization domain"/>
    <property type="match status" value="1"/>
</dbReference>
<feature type="domain" description="HTH dtxR-type" evidence="14">
    <location>
        <begin position="40"/>
        <end position="97"/>
    </location>
</feature>
<dbReference type="Pfam" id="PF01325">
    <property type="entry name" value="Fe_dep_repress"/>
    <property type="match status" value="1"/>
</dbReference>
<dbReference type="KEGG" id="gqu:AWC35_01015"/>
<dbReference type="AlphaFoldDB" id="A0A250AW50"/>
<dbReference type="InterPro" id="IPR022689">
    <property type="entry name" value="Iron_dep_repressor"/>
</dbReference>
<evidence type="ECO:0000256" key="5">
    <source>
        <dbReference type="ARBA" id="ARBA00022490"/>
    </source>
</evidence>
<dbReference type="InterPro" id="IPR036390">
    <property type="entry name" value="WH_DNA-bd_sf"/>
</dbReference>
<dbReference type="PROSITE" id="PS50944">
    <property type="entry name" value="HTH_DTXR"/>
    <property type="match status" value="1"/>
</dbReference>
<evidence type="ECO:0000256" key="12">
    <source>
        <dbReference type="ARBA" id="ARBA00025185"/>
    </source>
</evidence>
<dbReference type="InterPro" id="IPR001367">
    <property type="entry name" value="Fe_dep_repressor"/>
</dbReference>
<dbReference type="PANTHER" id="PTHR33238">
    <property type="entry name" value="IRON (METAL) DEPENDENT REPRESSOR, DTXR FAMILY"/>
    <property type="match status" value="1"/>
</dbReference>
<keyword evidence="10" id="KW-0804">Transcription</keyword>
<evidence type="ECO:0000313" key="16">
    <source>
        <dbReference type="Proteomes" id="UP000217182"/>
    </source>
</evidence>
<dbReference type="GO" id="GO:0003700">
    <property type="term" value="F:DNA-binding transcription factor activity"/>
    <property type="evidence" value="ECO:0007669"/>
    <property type="project" value="InterPro"/>
</dbReference>
<dbReference type="NCBIfam" id="NF008273">
    <property type="entry name" value="PRK11050.1"/>
    <property type="match status" value="1"/>
</dbReference>
<dbReference type="PANTHER" id="PTHR33238:SF11">
    <property type="entry name" value="TRANSCRIPTIONAL REGULATOR MNTR"/>
    <property type="match status" value="1"/>
</dbReference>
<evidence type="ECO:0000313" key="15">
    <source>
        <dbReference type="EMBL" id="ATA18046.1"/>
    </source>
</evidence>
<dbReference type="Pfam" id="PF02742">
    <property type="entry name" value="Fe_dep_repr_C"/>
    <property type="match status" value="1"/>
</dbReference>
<keyword evidence="11" id="KW-0464">Manganese</keyword>
<comment type="subcellular location">
    <subcellularLocation>
        <location evidence="1">Cytoplasm</location>
    </subcellularLocation>
</comment>
<evidence type="ECO:0000259" key="14">
    <source>
        <dbReference type="PROSITE" id="PS50944"/>
    </source>
</evidence>
<dbReference type="InterPro" id="IPR036421">
    <property type="entry name" value="Fe_dep_repressor_sf"/>
</dbReference>
<dbReference type="Proteomes" id="UP000217182">
    <property type="component" value="Chromosome"/>
</dbReference>
<keyword evidence="7" id="KW-0805">Transcription regulation</keyword>
<evidence type="ECO:0000256" key="13">
    <source>
        <dbReference type="ARBA" id="ARBA00032593"/>
    </source>
</evidence>
<dbReference type="SUPFAM" id="SSF46785">
    <property type="entry name" value="Winged helix' DNA-binding domain"/>
    <property type="match status" value="1"/>
</dbReference>
<comment type="similarity">
    <text evidence="2">Belongs to the DtxR/MntR family.</text>
</comment>
<dbReference type="Gene3D" id="1.10.10.10">
    <property type="entry name" value="Winged helix-like DNA-binding domain superfamily/Winged helix DNA-binding domain"/>
    <property type="match status" value="1"/>
</dbReference>